<accession>A0A815QQ58</accession>
<dbReference type="EMBL" id="CAJNOJ010000489">
    <property type="protein sequence ID" value="CAF1466239.1"/>
    <property type="molecule type" value="Genomic_DNA"/>
</dbReference>
<reference evidence="2" key="1">
    <citation type="submission" date="2021-02" db="EMBL/GenBank/DDBJ databases">
        <authorList>
            <person name="Nowell W R."/>
        </authorList>
    </citation>
    <scope>NUCLEOTIDE SEQUENCE</scope>
</reference>
<comment type="caution">
    <text evidence="2">The sequence shown here is derived from an EMBL/GenBank/DDBJ whole genome shotgun (WGS) entry which is preliminary data.</text>
</comment>
<gene>
    <name evidence="2" type="ORF">EDS130_LOCUS40481</name>
</gene>
<organism evidence="2 3">
    <name type="scientific">Adineta ricciae</name>
    <name type="common">Rotifer</name>
    <dbReference type="NCBI Taxonomy" id="249248"/>
    <lineage>
        <taxon>Eukaryota</taxon>
        <taxon>Metazoa</taxon>
        <taxon>Spiralia</taxon>
        <taxon>Gnathifera</taxon>
        <taxon>Rotifera</taxon>
        <taxon>Eurotatoria</taxon>
        <taxon>Bdelloidea</taxon>
        <taxon>Adinetida</taxon>
        <taxon>Adinetidae</taxon>
        <taxon>Adineta</taxon>
    </lineage>
</organism>
<dbReference type="Proteomes" id="UP000663852">
    <property type="component" value="Unassembled WGS sequence"/>
</dbReference>
<dbReference type="AlphaFoldDB" id="A0A815QQ58"/>
<name>A0A815QQ58_ADIRI</name>
<dbReference type="Gene3D" id="3.40.50.150">
    <property type="entry name" value="Vaccinia Virus protein VP39"/>
    <property type="match status" value="1"/>
</dbReference>
<protein>
    <submittedName>
        <fullName evidence="2">Uncharacterized protein</fullName>
    </submittedName>
</protein>
<evidence type="ECO:0000313" key="3">
    <source>
        <dbReference type="Proteomes" id="UP000663852"/>
    </source>
</evidence>
<dbReference type="PANTHER" id="PTHR37909:SF1">
    <property type="entry name" value="S-ADENOSYL-L-METHIONINE-DEPENDENT METHYLTRANSFERASES SUPERFAMILY PROTEIN"/>
    <property type="match status" value="1"/>
</dbReference>
<dbReference type="InterPro" id="IPR029063">
    <property type="entry name" value="SAM-dependent_MTases_sf"/>
</dbReference>
<keyword evidence="1" id="KW-0472">Membrane</keyword>
<evidence type="ECO:0000313" key="2">
    <source>
        <dbReference type="EMBL" id="CAF1466239.1"/>
    </source>
</evidence>
<feature type="transmembrane region" description="Helical" evidence="1">
    <location>
        <begin position="16"/>
        <end position="35"/>
    </location>
</feature>
<dbReference type="SUPFAM" id="SSF53335">
    <property type="entry name" value="S-adenosyl-L-methionine-dependent methyltransferases"/>
    <property type="match status" value="1"/>
</dbReference>
<keyword evidence="1" id="KW-1133">Transmembrane helix</keyword>
<sequence>MLTVSIEFKIRQIARFLKCSVPLFIGSLLLYVFTYEVRSTTNYKNDSILMENVTVDLNSSILSFHSMSNDPEVEDCYSLKSLIMPEEIIDLNAVNPSHKPIHPSQVTKVVTFNQVHSILYGDPSTKLIYNYTRKYFQKDLDLSYPHTFLQRDLFFGVIRKLHQSLKVQFVVEVGSFTGNSAIRMGSILKQSYPGSFLLCIDTWLGDLNMWINKVVWNHLSVSEDGRPTVYYQFLENILNANLTDTVLPASMTSLTGARFLRTFRFHPQIIYLDSSHEQGETLIELALYWNLLEAGGILFGDDWIWAAVRCDVKKFSHIHRLQIEVVKNTWILKKPF</sequence>
<proteinExistence type="predicted"/>
<dbReference type="PANTHER" id="PTHR37909">
    <property type="entry name" value="S-ADENOSYL-L-METHIONINE-DEPENDENT METHYLTRANSFERASES SUPERFAMILY PROTEIN"/>
    <property type="match status" value="1"/>
</dbReference>
<dbReference type="OrthoDB" id="186626at2759"/>
<evidence type="ECO:0000256" key="1">
    <source>
        <dbReference type="SAM" id="Phobius"/>
    </source>
</evidence>
<dbReference type="Pfam" id="PF13578">
    <property type="entry name" value="Methyltransf_24"/>
    <property type="match status" value="1"/>
</dbReference>
<keyword evidence="1" id="KW-0812">Transmembrane</keyword>